<gene>
    <name evidence="1" type="ORF">PIGHUM_04443</name>
</gene>
<organism evidence="1 2">
    <name type="scientific">Pigmentiphaga humi</name>
    <dbReference type="NCBI Taxonomy" id="2478468"/>
    <lineage>
        <taxon>Bacteria</taxon>
        <taxon>Pseudomonadati</taxon>
        <taxon>Pseudomonadota</taxon>
        <taxon>Betaproteobacteria</taxon>
        <taxon>Burkholderiales</taxon>
        <taxon>Alcaligenaceae</taxon>
        <taxon>Pigmentiphaga</taxon>
    </lineage>
</organism>
<dbReference type="AlphaFoldDB" id="A0A3P4B7R1"/>
<dbReference type="Proteomes" id="UP000277294">
    <property type="component" value="Unassembled WGS sequence"/>
</dbReference>
<protein>
    <submittedName>
        <fullName evidence="1">Uncharacterized protein</fullName>
    </submittedName>
</protein>
<dbReference type="RefSeq" id="WP_124081920.1">
    <property type="nucleotide sequence ID" value="NZ_UWPJ01000039.1"/>
</dbReference>
<name>A0A3P4B7R1_9BURK</name>
<evidence type="ECO:0000313" key="1">
    <source>
        <dbReference type="EMBL" id="VCU72344.1"/>
    </source>
</evidence>
<keyword evidence="2" id="KW-1185">Reference proteome</keyword>
<proteinExistence type="predicted"/>
<evidence type="ECO:0000313" key="2">
    <source>
        <dbReference type="Proteomes" id="UP000277294"/>
    </source>
</evidence>
<reference evidence="1 2" key="1">
    <citation type="submission" date="2018-10" db="EMBL/GenBank/DDBJ databases">
        <authorList>
            <person name="Criscuolo A."/>
        </authorList>
    </citation>
    <scope>NUCLEOTIDE SEQUENCE [LARGE SCALE GENOMIC DNA]</scope>
    <source>
        <strain evidence="1">DnA1</strain>
    </source>
</reference>
<dbReference type="EMBL" id="UWPJ01000039">
    <property type="protein sequence ID" value="VCU72344.1"/>
    <property type="molecule type" value="Genomic_DNA"/>
</dbReference>
<accession>A0A3P4B7R1</accession>
<sequence>MDGQHHGSPPASPALAGQNPAIRFCPSCGGIESITLDDADTRPIVASLKAAIEEACRIKDFPKLRPIPAIEKSQEVGAEAALTQISAVIQRHQAEGGISTREAMSEIIAIVESTPMQINTGHAE</sequence>